<comment type="caution">
    <text evidence="3">The sequence shown here is derived from an EMBL/GenBank/DDBJ whole genome shotgun (WGS) entry which is preliminary data.</text>
</comment>
<name>A0AAV2YQL3_9STRA</name>
<evidence type="ECO:0000256" key="1">
    <source>
        <dbReference type="ARBA" id="ARBA00006484"/>
    </source>
</evidence>
<sequence length="618" mass="66325">MATTTVPAKWDATQLPDLTGKTAIVTGANSGIGYVTALELAKHGAHVVLACRNPQRGQQAVTKMQQEVGAAGGKGTLEFMQLDTSSLKSVEEFANQFMGKHSQLHMLINNAGIMAVPHALTVDGFESQFATNHLGHFALTQRLFGVLKQSAPSRIVNVSSMAHKSASFDEEAIMTTADKYNPWTVYSNSKLSNLLFTFELDRRLKAAGVTNVLSVACHPGSTATNLISAPASNNSWMWRQTWKIAQCMPIFQTPEMGALPTLYAAAAPVVAGGDYFGPGAYTGWWGYPSLDRAAVAESTCETTTMAAPPAQWDASHMPDMKGKHAIVTGSNIGIGYVTALELCRRGAVVILACRSAARGKAAESSITDAMKDEATAGRAVFMQLDLSSLASVKAFASAYKKAYSRLDVLVNNAGVMAIPYEQSVDGHEMQFATNHLGHFALTSQLMDVLKKSAPARVVSVSSIAHRQANLKPTAESLMPKSATGYSPLQVYRDTKLCNILFAFDLDRRLRASGVEGVLSVVCHPGVTQSNLVTTSAAKSGWFGWLFWTLGSTQMGALPELYAATAPDVQGGGYYGPSGMLGLWGYPTLEEPWSDSRSEELARKLWEESEALAKVKFDV</sequence>
<dbReference type="AlphaFoldDB" id="A0AAV2YQL3"/>
<dbReference type="PRINTS" id="PR00081">
    <property type="entry name" value="GDHRDH"/>
</dbReference>
<dbReference type="EMBL" id="DAKRPA010000165">
    <property type="protein sequence ID" value="DAZ96511.1"/>
    <property type="molecule type" value="Genomic_DNA"/>
</dbReference>
<evidence type="ECO:0000313" key="4">
    <source>
        <dbReference type="Proteomes" id="UP001146120"/>
    </source>
</evidence>
<organism evidence="3 4">
    <name type="scientific">Lagenidium giganteum</name>
    <dbReference type="NCBI Taxonomy" id="4803"/>
    <lineage>
        <taxon>Eukaryota</taxon>
        <taxon>Sar</taxon>
        <taxon>Stramenopiles</taxon>
        <taxon>Oomycota</taxon>
        <taxon>Peronosporomycetes</taxon>
        <taxon>Pythiales</taxon>
        <taxon>Pythiaceae</taxon>
    </lineage>
</organism>
<keyword evidence="2" id="KW-0560">Oxidoreductase</keyword>
<evidence type="ECO:0000256" key="2">
    <source>
        <dbReference type="ARBA" id="ARBA00023002"/>
    </source>
</evidence>
<dbReference type="CDD" id="cd05327">
    <property type="entry name" value="retinol-DH_like_SDR_c_like"/>
    <property type="match status" value="2"/>
</dbReference>
<reference evidence="3" key="2">
    <citation type="journal article" date="2023" name="Microbiol Resour">
        <title>Decontamination and Annotation of the Draft Genome Sequence of the Oomycete Lagenidium giganteum ARSEF 373.</title>
        <authorList>
            <person name="Morgan W.R."/>
            <person name="Tartar A."/>
        </authorList>
    </citation>
    <scope>NUCLEOTIDE SEQUENCE</scope>
    <source>
        <strain evidence="3">ARSEF 373</strain>
    </source>
</reference>
<dbReference type="NCBIfam" id="NF004846">
    <property type="entry name" value="PRK06197.1"/>
    <property type="match status" value="2"/>
</dbReference>
<reference evidence="3" key="1">
    <citation type="submission" date="2022-11" db="EMBL/GenBank/DDBJ databases">
        <authorList>
            <person name="Morgan W.R."/>
            <person name="Tartar A."/>
        </authorList>
    </citation>
    <scope>NUCLEOTIDE SEQUENCE</scope>
    <source>
        <strain evidence="3">ARSEF 373</strain>
    </source>
</reference>
<gene>
    <name evidence="3" type="ORF">N0F65_008062</name>
</gene>
<dbReference type="GO" id="GO:0016491">
    <property type="term" value="F:oxidoreductase activity"/>
    <property type="evidence" value="ECO:0007669"/>
    <property type="project" value="UniProtKB-KW"/>
</dbReference>
<keyword evidence="4" id="KW-1185">Reference proteome</keyword>
<dbReference type="Pfam" id="PF00106">
    <property type="entry name" value="adh_short"/>
    <property type="match status" value="2"/>
</dbReference>
<dbReference type="SUPFAM" id="SSF51735">
    <property type="entry name" value="NAD(P)-binding Rossmann-fold domains"/>
    <property type="match status" value="2"/>
</dbReference>
<evidence type="ECO:0000313" key="3">
    <source>
        <dbReference type="EMBL" id="DAZ96511.1"/>
    </source>
</evidence>
<dbReference type="PANTHER" id="PTHR24320:SF148">
    <property type="entry name" value="NAD(P)-BINDING ROSSMANN-FOLD SUPERFAMILY PROTEIN"/>
    <property type="match status" value="1"/>
</dbReference>
<dbReference type="Proteomes" id="UP001146120">
    <property type="component" value="Unassembled WGS sequence"/>
</dbReference>
<comment type="similarity">
    <text evidence="1">Belongs to the short-chain dehydrogenases/reductases (SDR) family.</text>
</comment>
<proteinExistence type="inferred from homology"/>
<dbReference type="PANTHER" id="PTHR24320">
    <property type="entry name" value="RETINOL DEHYDROGENASE"/>
    <property type="match status" value="1"/>
</dbReference>
<protein>
    <submittedName>
        <fullName evidence="3">Uncharacterized protein</fullName>
    </submittedName>
</protein>
<dbReference type="InterPro" id="IPR002347">
    <property type="entry name" value="SDR_fam"/>
</dbReference>
<dbReference type="Gene3D" id="3.40.50.720">
    <property type="entry name" value="NAD(P)-binding Rossmann-like Domain"/>
    <property type="match status" value="2"/>
</dbReference>
<dbReference type="InterPro" id="IPR036291">
    <property type="entry name" value="NAD(P)-bd_dom_sf"/>
</dbReference>
<accession>A0AAV2YQL3</accession>